<dbReference type="STRING" id="576137.A0A1L7XH10"/>
<organism evidence="2 3">
    <name type="scientific">Phialocephala subalpina</name>
    <dbReference type="NCBI Taxonomy" id="576137"/>
    <lineage>
        <taxon>Eukaryota</taxon>
        <taxon>Fungi</taxon>
        <taxon>Dikarya</taxon>
        <taxon>Ascomycota</taxon>
        <taxon>Pezizomycotina</taxon>
        <taxon>Leotiomycetes</taxon>
        <taxon>Helotiales</taxon>
        <taxon>Mollisiaceae</taxon>
        <taxon>Phialocephala</taxon>
        <taxon>Phialocephala fortinii species complex</taxon>
    </lineage>
</organism>
<sequence length="350" mass="39626">MDRMDEEAEMFGPPKYFVNGFLFSVHDDNSQLEVRRYGKCFYITMARENFVDSPSITQQYLDYLAAERSDVTDDDTMVEDYNPEDFYAWALDPCLPLFENLAPTPKQNLKITLHDFLHPEVFCFSLRAVDGELTPVQSEGIRHARVPPGFELDDSAFSPAWPSFLPTEIEICITNPEDAISASPNKVLVDGKTICFFKRYRSGDTDIALRELENYKRITESNLDPDVRICRLLGVVKDEENLFFGLLLTYVECDFQTLACAAGPDTPTSAKQKWVNQVTGILTQLHKAGIVWGDAKPDNVLIDKNDDAWIIDFGGGHTRGFVEREKAGTIEGDLQGLEKTVEYVFSKRAE</sequence>
<reference evidence="2 3" key="1">
    <citation type="submission" date="2016-03" db="EMBL/GenBank/DDBJ databases">
        <authorList>
            <person name="Ploux O."/>
        </authorList>
    </citation>
    <scope>NUCLEOTIDE SEQUENCE [LARGE SCALE GENOMIC DNA]</scope>
    <source>
        <strain evidence="2 3">UAMH 11012</strain>
    </source>
</reference>
<dbReference type="InterPro" id="IPR011009">
    <property type="entry name" value="Kinase-like_dom_sf"/>
</dbReference>
<dbReference type="GO" id="GO:0004672">
    <property type="term" value="F:protein kinase activity"/>
    <property type="evidence" value="ECO:0007669"/>
    <property type="project" value="InterPro"/>
</dbReference>
<dbReference type="GO" id="GO:0005524">
    <property type="term" value="F:ATP binding"/>
    <property type="evidence" value="ECO:0007669"/>
    <property type="project" value="InterPro"/>
</dbReference>
<proteinExistence type="predicted"/>
<evidence type="ECO:0000313" key="2">
    <source>
        <dbReference type="EMBL" id="CZR64314.1"/>
    </source>
</evidence>
<dbReference type="Proteomes" id="UP000184330">
    <property type="component" value="Unassembled WGS sequence"/>
</dbReference>
<dbReference type="Gene3D" id="1.10.510.10">
    <property type="entry name" value="Transferase(Phosphotransferase) domain 1"/>
    <property type="match status" value="1"/>
</dbReference>
<dbReference type="InterPro" id="IPR000719">
    <property type="entry name" value="Prot_kinase_dom"/>
</dbReference>
<feature type="domain" description="Protein kinase" evidence="1">
    <location>
        <begin position="146"/>
        <end position="350"/>
    </location>
</feature>
<accession>A0A1L7XH10</accession>
<dbReference type="PROSITE" id="PS50011">
    <property type="entry name" value="PROTEIN_KINASE_DOM"/>
    <property type="match status" value="1"/>
</dbReference>
<gene>
    <name evidence="2" type="ORF">PAC_14212</name>
</gene>
<evidence type="ECO:0000313" key="3">
    <source>
        <dbReference type="Proteomes" id="UP000184330"/>
    </source>
</evidence>
<name>A0A1L7XH10_9HELO</name>
<protein>
    <recommendedName>
        <fullName evidence="1">Protein kinase domain-containing protein</fullName>
    </recommendedName>
</protein>
<dbReference type="OrthoDB" id="4062651at2759"/>
<dbReference type="Pfam" id="PF00069">
    <property type="entry name" value="Pkinase"/>
    <property type="match status" value="1"/>
</dbReference>
<keyword evidence="3" id="KW-1185">Reference proteome</keyword>
<dbReference type="SUPFAM" id="SSF56112">
    <property type="entry name" value="Protein kinase-like (PK-like)"/>
    <property type="match status" value="1"/>
</dbReference>
<evidence type="ECO:0000259" key="1">
    <source>
        <dbReference type="PROSITE" id="PS50011"/>
    </source>
</evidence>
<dbReference type="EMBL" id="FJOG01000026">
    <property type="protein sequence ID" value="CZR64314.1"/>
    <property type="molecule type" value="Genomic_DNA"/>
</dbReference>
<dbReference type="AlphaFoldDB" id="A0A1L7XH10"/>